<dbReference type="PANTHER" id="PTHR43340">
    <property type="entry name" value="HYPOXANTHINE-GUANINE PHOSPHORIBOSYLTRANSFERASE"/>
    <property type="match status" value="1"/>
</dbReference>
<sequence length="186" mass="20957">MSDSFIEVISKDTIDRRVSELADEIVNDVDSDDVVVVSVLKGSLIFTKDLMWNLPLTYTPDFLSLTRFGREGRVSVAMDISVPLEGRDVLLVLEIVDTGLTLATIRRMMLTRGVRSLRTVALIDKSRRRIVDVPVEYRGFQVGDEYLLGYGMDWEGLYRNLASIWAVLDIAELVEHPEAFEAIAFG</sequence>
<evidence type="ECO:0000259" key="1">
    <source>
        <dbReference type="Pfam" id="PF00156"/>
    </source>
</evidence>
<name>A0A3B0S3W3_9ZZZZ</name>
<dbReference type="CDD" id="cd06223">
    <property type="entry name" value="PRTases_typeI"/>
    <property type="match status" value="1"/>
</dbReference>
<dbReference type="GO" id="GO:0005829">
    <property type="term" value="C:cytosol"/>
    <property type="evidence" value="ECO:0007669"/>
    <property type="project" value="TreeGrafter"/>
</dbReference>
<dbReference type="GO" id="GO:0004422">
    <property type="term" value="F:hypoxanthine phosphoribosyltransferase activity"/>
    <property type="evidence" value="ECO:0007669"/>
    <property type="project" value="TreeGrafter"/>
</dbReference>
<dbReference type="AlphaFoldDB" id="A0A3B0S3W3"/>
<dbReference type="EMBL" id="UOEI01000218">
    <property type="protein sequence ID" value="VAV97791.1"/>
    <property type="molecule type" value="Genomic_DNA"/>
</dbReference>
<evidence type="ECO:0000313" key="2">
    <source>
        <dbReference type="EMBL" id="VAV97791.1"/>
    </source>
</evidence>
<dbReference type="Pfam" id="PF00156">
    <property type="entry name" value="Pribosyltran"/>
    <property type="match status" value="1"/>
</dbReference>
<dbReference type="InterPro" id="IPR000836">
    <property type="entry name" value="PRTase_dom"/>
</dbReference>
<protein>
    <recommendedName>
        <fullName evidence="1">Phosphoribosyltransferase domain-containing protein</fullName>
    </recommendedName>
</protein>
<dbReference type="GO" id="GO:0006178">
    <property type="term" value="P:guanine salvage"/>
    <property type="evidence" value="ECO:0007669"/>
    <property type="project" value="TreeGrafter"/>
</dbReference>
<dbReference type="PANTHER" id="PTHR43340:SF1">
    <property type="entry name" value="HYPOXANTHINE PHOSPHORIBOSYLTRANSFERASE"/>
    <property type="match status" value="1"/>
</dbReference>
<dbReference type="GO" id="GO:0032264">
    <property type="term" value="P:IMP salvage"/>
    <property type="evidence" value="ECO:0007669"/>
    <property type="project" value="TreeGrafter"/>
</dbReference>
<feature type="domain" description="Phosphoribosyltransferase" evidence="1">
    <location>
        <begin position="14"/>
        <end position="142"/>
    </location>
</feature>
<dbReference type="InterPro" id="IPR029057">
    <property type="entry name" value="PRTase-like"/>
</dbReference>
<dbReference type="InterPro" id="IPR050408">
    <property type="entry name" value="HGPRT"/>
</dbReference>
<accession>A0A3B0S3W3</accession>
<dbReference type="GO" id="GO:0032263">
    <property type="term" value="P:GMP salvage"/>
    <property type="evidence" value="ECO:0007669"/>
    <property type="project" value="TreeGrafter"/>
</dbReference>
<gene>
    <name evidence="2" type="ORF">MNBD_ACTINO01-1830</name>
</gene>
<dbReference type="GO" id="GO:0000287">
    <property type="term" value="F:magnesium ion binding"/>
    <property type="evidence" value="ECO:0007669"/>
    <property type="project" value="TreeGrafter"/>
</dbReference>
<proteinExistence type="predicted"/>
<dbReference type="SUPFAM" id="SSF53271">
    <property type="entry name" value="PRTase-like"/>
    <property type="match status" value="1"/>
</dbReference>
<organism evidence="2">
    <name type="scientific">hydrothermal vent metagenome</name>
    <dbReference type="NCBI Taxonomy" id="652676"/>
    <lineage>
        <taxon>unclassified sequences</taxon>
        <taxon>metagenomes</taxon>
        <taxon>ecological metagenomes</taxon>
    </lineage>
</organism>
<dbReference type="GO" id="GO:0046100">
    <property type="term" value="P:hypoxanthine metabolic process"/>
    <property type="evidence" value="ECO:0007669"/>
    <property type="project" value="TreeGrafter"/>
</dbReference>
<reference evidence="2" key="1">
    <citation type="submission" date="2018-06" db="EMBL/GenBank/DDBJ databases">
        <authorList>
            <person name="Zhirakovskaya E."/>
        </authorList>
    </citation>
    <scope>NUCLEOTIDE SEQUENCE</scope>
</reference>
<dbReference type="Gene3D" id="3.40.50.2020">
    <property type="match status" value="1"/>
</dbReference>